<keyword evidence="2 5" id="KW-0805">Transcription regulation</keyword>
<dbReference type="InterPro" id="IPR036390">
    <property type="entry name" value="WH_DNA-bd_sf"/>
</dbReference>
<dbReference type="Proteomes" id="UP000431269">
    <property type="component" value="Chromosome"/>
</dbReference>
<proteinExistence type="inferred from homology"/>
<keyword evidence="3 5" id="KW-0346">Stress response</keyword>
<evidence type="ECO:0000313" key="8">
    <source>
        <dbReference type="Proteomes" id="UP000431269"/>
    </source>
</evidence>
<evidence type="ECO:0000313" key="7">
    <source>
        <dbReference type="EMBL" id="QGZ96990.1"/>
    </source>
</evidence>
<keyword evidence="4 5" id="KW-0804">Transcription</keyword>
<comment type="similarity">
    <text evidence="5">Belongs to the HrcA family.</text>
</comment>
<dbReference type="EMBL" id="CP047045">
    <property type="protein sequence ID" value="QGZ96990.1"/>
    <property type="molecule type" value="Genomic_DNA"/>
</dbReference>
<reference evidence="8" key="1">
    <citation type="submission" date="2019-12" db="EMBL/GenBank/DDBJ databases">
        <title>Complete genome of Terracaulis silvestris 0127_4.</title>
        <authorList>
            <person name="Vieira S."/>
            <person name="Riedel T."/>
            <person name="Sproer C."/>
            <person name="Pascual J."/>
            <person name="Boedeker C."/>
            <person name="Overmann J."/>
        </authorList>
    </citation>
    <scope>NUCLEOTIDE SEQUENCE [LARGE SCALE GENOMIC DNA]</scope>
    <source>
        <strain evidence="8">0127_4</strain>
    </source>
</reference>
<dbReference type="SUPFAM" id="SSF55781">
    <property type="entry name" value="GAF domain-like"/>
    <property type="match status" value="1"/>
</dbReference>
<evidence type="ECO:0000259" key="6">
    <source>
        <dbReference type="Pfam" id="PF01628"/>
    </source>
</evidence>
<dbReference type="InterPro" id="IPR023120">
    <property type="entry name" value="WHTH_transcript_rep_HrcA_IDD"/>
</dbReference>
<dbReference type="InterPro" id="IPR021153">
    <property type="entry name" value="HrcA_C"/>
</dbReference>
<dbReference type="InterPro" id="IPR029016">
    <property type="entry name" value="GAF-like_dom_sf"/>
</dbReference>
<dbReference type="InterPro" id="IPR002571">
    <property type="entry name" value="HrcA"/>
</dbReference>
<dbReference type="InterPro" id="IPR036388">
    <property type="entry name" value="WH-like_DNA-bd_sf"/>
</dbReference>
<sequence length="363" mass="38735">MALPPSSSDLSTLDARAREIFREIVESYLTTGEPVGSRTLSRLGGVGLSPASIRNTMADLVGLGLLEAPHAMAGRRPTQQGLRFFVDSLLQLGDLPEDEKREIDARIGNAGANPQDVMGAASELLSGLAGGAGLVVTPERDAPVRHAEIVSIGPGQALLVLVFEDNQVENRVINTPADMPSGALAEAANYLNARFKGRTLAEARAEASDALTRDRAALDQAAAKLVESGLVEWSGEDPTLGRSLIVRGRGNLLQDQQAVADLERARRLFDDLEKTRELIQVLDLAKASDAVRVFIGSENSLFSLSGSSLIVAPYMNAERRVVGALGVIGPTRLNYARVIPVVDYTARVVGRVLDGRGKERGRE</sequence>
<evidence type="ECO:0000256" key="3">
    <source>
        <dbReference type="ARBA" id="ARBA00023016"/>
    </source>
</evidence>
<dbReference type="PANTHER" id="PTHR34824:SF1">
    <property type="entry name" value="HEAT-INDUCIBLE TRANSCRIPTION REPRESSOR HRCA"/>
    <property type="match status" value="1"/>
</dbReference>
<organism evidence="7 8">
    <name type="scientific">Terricaulis silvestris</name>
    <dbReference type="NCBI Taxonomy" id="2686094"/>
    <lineage>
        <taxon>Bacteria</taxon>
        <taxon>Pseudomonadati</taxon>
        <taxon>Pseudomonadota</taxon>
        <taxon>Alphaproteobacteria</taxon>
        <taxon>Caulobacterales</taxon>
        <taxon>Caulobacteraceae</taxon>
        <taxon>Terricaulis</taxon>
    </lineage>
</organism>
<evidence type="ECO:0000256" key="4">
    <source>
        <dbReference type="ARBA" id="ARBA00023163"/>
    </source>
</evidence>
<accession>A0A6I6MNQ7</accession>
<dbReference type="Gene3D" id="1.10.10.10">
    <property type="entry name" value="Winged helix-like DNA-binding domain superfamily/Winged helix DNA-binding domain"/>
    <property type="match status" value="1"/>
</dbReference>
<keyword evidence="1 5" id="KW-0678">Repressor</keyword>
<evidence type="ECO:0000256" key="2">
    <source>
        <dbReference type="ARBA" id="ARBA00023015"/>
    </source>
</evidence>
<protein>
    <recommendedName>
        <fullName evidence="5">Heat-inducible transcription repressor HrcA</fullName>
    </recommendedName>
</protein>
<comment type="function">
    <text evidence="5">Negative regulator of class I heat shock genes (grpE-dnaK-dnaJ and groELS operons). Prevents heat-shock induction of these operons.</text>
</comment>
<dbReference type="HAMAP" id="MF_00081">
    <property type="entry name" value="HrcA"/>
    <property type="match status" value="1"/>
</dbReference>
<dbReference type="KEGG" id="tsv:DSM104635_03855"/>
<dbReference type="GO" id="GO:0045892">
    <property type="term" value="P:negative regulation of DNA-templated transcription"/>
    <property type="evidence" value="ECO:0007669"/>
    <property type="project" value="UniProtKB-UniRule"/>
</dbReference>
<name>A0A6I6MNQ7_9CAUL</name>
<keyword evidence="8" id="KW-1185">Reference proteome</keyword>
<evidence type="ECO:0000256" key="5">
    <source>
        <dbReference type="HAMAP-Rule" id="MF_00081"/>
    </source>
</evidence>
<gene>
    <name evidence="5 7" type="primary">hrcA</name>
    <name evidence="7" type="ORF">DSM104635_03855</name>
</gene>
<feature type="domain" description="Heat-inducible transcription repressor HrcA C-terminal" evidence="6">
    <location>
        <begin position="116"/>
        <end position="339"/>
    </location>
</feature>
<dbReference type="RefSeq" id="WP_158767809.1">
    <property type="nucleotide sequence ID" value="NZ_CP047045.1"/>
</dbReference>
<evidence type="ECO:0000256" key="1">
    <source>
        <dbReference type="ARBA" id="ARBA00022491"/>
    </source>
</evidence>
<dbReference type="Gene3D" id="3.30.450.40">
    <property type="match status" value="1"/>
</dbReference>
<dbReference type="Gene3D" id="3.30.390.60">
    <property type="entry name" value="Heat-inducible transcription repressor hrca homolog, domain 3"/>
    <property type="match status" value="1"/>
</dbReference>
<dbReference type="PANTHER" id="PTHR34824">
    <property type="entry name" value="HEAT-INDUCIBLE TRANSCRIPTION REPRESSOR HRCA"/>
    <property type="match status" value="1"/>
</dbReference>
<dbReference type="AlphaFoldDB" id="A0A6I6MNQ7"/>
<dbReference type="Pfam" id="PF01628">
    <property type="entry name" value="HrcA"/>
    <property type="match status" value="1"/>
</dbReference>
<dbReference type="NCBIfam" id="TIGR00331">
    <property type="entry name" value="hrcA"/>
    <property type="match status" value="1"/>
</dbReference>
<dbReference type="SUPFAM" id="SSF46785">
    <property type="entry name" value="Winged helix' DNA-binding domain"/>
    <property type="match status" value="1"/>
</dbReference>
<dbReference type="PIRSF" id="PIRSF005485">
    <property type="entry name" value="HrcA"/>
    <property type="match status" value="1"/>
</dbReference>
<dbReference type="GO" id="GO:0003677">
    <property type="term" value="F:DNA binding"/>
    <property type="evidence" value="ECO:0007669"/>
    <property type="project" value="InterPro"/>
</dbReference>